<dbReference type="eggNOG" id="COG0596">
    <property type="taxonomic scope" value="Bacteria"/>
</dbReference>
<dbReference type="RefSeq" id="WP_011898944.1">
    <property type="nucleotide sequence ID" value="NC_009348.1"/>
</dbReference>
<dbReference type="InterPro" id="IPR029058">
    <property type="entry name" value="AB_hydrolase_fold"/>
</dbReference>
<organism evidence="6 7">
    <name type="scientific">Aeromonas salmonicida (strain A449)</name>
    <dbReference type="NCBI Taxonomy" id="382245"/>
    <lineage>
        <taxon>Bacteria</taxon>
        <taxon>Pseudomonadati</taxon>
        <taxon>Pseudomonadota</taxon>
        <taxon>Gammaproteobacteria</taxon>
        <taxon>Aeromonadales</taxon>
        <taxon>Aeromonadaceae</taxon>
        <taxon>Aeromonas</taxon>
    </lineage>
</organism>
<accession>A4SPY6</accession>
<dbReference type="GO" id="GO:0006508">
    <property type="term" value="P:proteolysis"/>
    <property type="evidence" value="ECO:0007669"/>
    <property type="project" value="UniProtKB-KW"/>
</dbReference>
<keyword evidence="3" id="KW-0378">Hydrolase</keyword>
<evidence type="ECO:0000256" key="3">
    <source>
        <dbReference type="ARBA" id="ARBA00022801"/>
    </source>
</evidence>
<dbReference type="PROSITE" id="PS51257">
    <property type="entry name" value="PROKAR_LIPOPROTEIN"/>
    <property type="match status" value="1"/>
</dbReference>
<dbReference type="GO" id="GO:0008233">
    <property type="term" value="F:peptidase activity"/>
    <property type="evidence" value="ECO:0007669"/>
    <property type="project" value="UniProtKB-KW"/>
</dbReference>
<feature type="region of interest" description="Disordered" evidence="4">
    <location>
        <begin position="556"/>
        <end position="578"/>
    </location>
</feature>
<reference evidence="7" key="1">
    <citation type="journal article" date="2008" name="BMC Genomics">
        <title>The genome of Aeromonas salmonicida subsp. salmonicida A449: insights into the evolution of a fish pathogen.</title>
        <authorList>
            <person name="Reith M.E."/>
            <person name="Singh R.K."/>
            <person name="Curtis B."/>
            <person name="Boyd J.M."/>
            <person name="Bouevitch A."/>
            <person name="Kimball J."/>
            <person name="Munholland J."/>
            <person name="Murphy C."/>
            <person name="Sarty D."/>
            <person name="Williams J."/>
            <person name="Nash J.H."/>
            <person name="Johnson S.C."/>
            <person name="Brown L.L."/>
        </authorList>
    </citation>
    <scope>NUCLEOTIDE SEQUENCE [LARGE SCALE GENOMIC DNA]</scope>
    <source>
        <strain evidence="7">A449</strain>
    </source>
</reference>
<dbReference type="InterPro" id="IPR000073">
    <property type="entry name" value="AB_hydrolase_1"/>
</dbReference>
<dbReference type="InterPro" id="IPR051601">
    <property type="entry name" value="Serine_prot/Carboxylest_S33"/>
</dbReference>
<evidence type="ECO:0000256" key="2">
    <source>
        <dbReference type="ARBA" id="ARBA00022729"/>
    </source>
</evidence>
<dbReference type="AlphaFoldDB" id="A4SPY6"/>
<feature type="domain" description="AB hydrolase-1" evidence="5">
    <location>
        <begin position="157"/>
        <end position="537"/>
    </location>
</feature>
<evidence type="ECO:0000313" key="6">
    <source>
        <dbReference type="EMBL" id="ABO90958.1"/>
    </source>
</evidence>
<keyword evidence="6" id="KW-0645">Protease</keyword>
<dbReference type="HOGENOM" id="CLU_471475_0_0_6"/>
<protein>
    <submittedName>
        <fullName evidence="6">Putative protease</fullName>
    </submittedName>
</protein>
<evidence type="ECO:0000259" key="5">
    <source>
        <dbReference type="Pfam" id="PF00561"/>
    </source>
</evidence>
<gene>
    <name evidence="6" type="ordered locus">ASA_2955</name>
</gene>
<dbReference type="Pfam" id="PF00561">
    <property type="entry name" value="Abhydrolase_1"/>
    <property type="match status" value="1"/>
</dbReference>
<dbReference type="PANTHER" id="PTHR43248">
    <property type="entry name" value="2-SUCCINYL-6-HYDROXY-2,4-CYCLOHEXADIENE-1-CARBOXYLATE SYNTHASE"/>
    <property type="match status" value="1"/>
</dbReference>
<evidence type="ECO:0000313" key="7">
    <source>
        <dbReference type="Proteomes" id="UP000000225"/>
    </source>
</evidence>
<dbReference type="PATRIC" id="fig|382245.13.peg.2937"/>
<name>A4SPY6_AERS4</name>
<comment type="similarity">
    <text evidence="1">Belongs to the peptidase S33 family.</text>
</comment>
<dbReference type="SUPFAM" id="SSF53474">
    <property type="entry name" value="alpha/beta-Hydrolases"/>
    <property type="match status" value="1"/>
</dbReference>
<evidence type="ECO:0000256" key="4">
    <source>
        <dbReference type="SAM" id="MobiDB-lite"/>
    </source>
</evidence>
<dbReference type="Gene3D" id="3.40.50.1820">
    <property type="entry name" value="alpha/beta hydrolase"/>
    <property type="match status" value="1"/>
</dbReference>
<proteinExistence type="inferred from homology"/>
<dbReference type="Proteomes" id="UP000000225">
    <property type="component" value="Chromosome"/>
</dbReference>
<evidence type="ECO:0000256" key="1">
    <source>
        <dbReference type="ARBA" id="ARBA00010088"/>
    </source>
</evidence>
<dbReference type="EMBL" id="CP000644">
    <property type="protein sequence ID" value="ABO90958.1"/>
    <property type="molecule type" value="Genomic_DNA"/>
</dbReference>
<dbReference type="PANTHER" id="PTHR43248:SF29">
    <property type="entry name" value="TRIPEPTIDYL AMINOPEPTIDASE"/>
    <property type="match status" value="1"/>
</dbReference>
<dbReference type="STRING" id="29491.GCA_000820065_02279"/>
<keyword evidence="2" id="KW-0732">Signal</keyword>
<sequence>MKYTLMISLLAPTLLAGCELEKKEDPPFKGQHITAAYDTGVVCRQLQQEWQQDDIASQLSCHYLTVPLDYDKEWVEVKQTKWEKRPAPTTATSFLSGNTTRFSSPSWSDSTTRFSTPSWSNGTNLGQVKQETRKVKGDSIDLFYVHYRATGDYRGTLFFNPGGPDSATPRMGPLLTALRNADPDILRHYDIVTMDPRGAGYSALGHELRSCLLKDKNGVKPDMTPSELARLFIERDKGALPALNNSGDHGKALSKLIQERCDEPFRRYAPHLGSQAIVQDMDRLRQHLGHDKITPLTFSYGTRLAALYAQRYPSHVADVIVDSSMSPSEDRYPAIFREDAANAGRVFNWRFGAQALQRSVEVTRQVRDKGQYVDNQGNTLDHKQWEAVMGDALTGQEGYDQLAFWLQDDASELLARLAKEQEGNNPYEEIMGGPFFSAIHCTDNGQSYRWQDLDPEDASFQGAGTFMLDNSFHACADWPYPRKPVPTVDAGEIALPAGSLALVLVLVLGAEYDPITPFSNTRQMQAAFGQAARLVRVEQSRAEQLPCSAGQCPMCQSGPQHPAAGRQANTDAGAKLQG</sequence>
<dbReference type="KEGG" id="asa:ASA_2955"/>